<evidence type="ECO:0000256" key="3">
    <source>
        <dbReference type="ARBA" id="ARBA00007881"/>
    </source>
</evidence>
<dbReference type="Gene3D" id="3.90.190.10">
    <property type="entry name" value="Protein tyrosine phosphatase superfamily"/>
    <property type="match status" value="1"/>
</dbReference>
<feature type="domain" description="C2 tensin-type" evidence="24">
    <location>
        <begin position="207"/>
        <end position="350"/>
    </location>
</feature>
<evidence type="ECO:0000259" key="23">
    <source>
        <dbReference type="PROSITE" id="PS51181"/>
    </source>
</evidence>
<comment type="catalytic activity">
    <reaction evidence="19">
        <text>O-phospho-L-seryl-[protein] + H2O = L-seryl-[protein] + phosphate</text>
        <dbReference type="Rhea" id="RHEA:20629"/>
        <dbReference type="Rhea" id="RHEA-COMP:9863"/>
        <dbReference type="Rhea" id="RHEA-COMP:11604"/>
        <dbReference type="ChEBI" id="CHEBI:15377"/>
        <dbReference type="ChEBI" id="CHEBI:29999"/>
        <dbReference type="ChEBI" id="CHEBI:43474"/>
        <dbReference type="ChEBI" id="CHEBI:83421"/>
        <dbReference type="EC" id="3.1.3.16"/>
    </reaction>
    <physiologicalReaction direction="left-to-right" evidence="19">
        <dbReference type="Rhea" id="RHEA:20630"/>
    </physiologicalReaction>
</comment>
<keyword evidence="9" id="KW-0904">Protein phosphatase</keyword>
<dbReference type="CDD" id="cd14509">
    <property type="entry name" value="PTP_PTEN"/>
    <property type="match status" value="1"/>
</dbReference>
<dbReference type="InterPro" id="IPR035892">
    <property type="entry name" value="C2_domain_sf"/>
</dbReference>
<dbReference type="InterPro" id="IPR003595">
    <property type="entry name" value="Tyr_Pase_cat"/>
</dbReference>
<dbReference type="EC" id="3.1.3.67" evidence="4"/>
<evidence type="ECO:0000256" key="13">
    <source>
        <dbReference type="ARBA" id="ARBA00034268"/>
    </source>
</evidence>
<feature type="domain" description="Phosphatase tensin-type" evidence="23">
    <location>
        <begin position="22"/>
        <end position="193"/>
    </location>
</feature>
<dbReference type="Pfam" id="PF10409">
    <property type="entry name" value="PTEN_C2"/>
    <property type="match status" value="1"/>
</dbReference>
<evidence type="ECO:0000256" key="2">
    <source>
        <dbReference type="ARBA" id="ARBA00004496"/>
    </source>
</evidence>
<comment type="catalytic activity">
    <reaction evidence="21">
        <text>O-phospho-L-tyrosyl-[protein] + H2O = L-tyrosyl-[protein] + phosphate</text>
        <dbReference type="Rhea" id="RHEA:10684"/>
        <dbReference type="Rhea" id="RHEA-COMP:10136"/>
        <dbReference type="Rhea" id="RHEA-COMP:20101"/>
        <dbReference type="ChEBI" id="CHEBI:15377"/>
        <dbReference type="ChEBI" id="CHEBI:43474"/>
        <dbReference type="ChEBI" id="CHEBI:46858"/>
        <dbReference type="ChEBI" id="CHEBI:61978"/>
        <dbReference type="EC" id="3.1.3.48"/>
    </reaction>
    <physiologicalReaction direction="left-to-right" evidence="21">
        <dbReference type="Rhea" id="RHEA:10685"/>
    </physiologicalReaction>
</comment>
<proteinExistence type="inferred from homology"/>
<protein>
    <recommendedName>
        <fullName evidence="14">Phosphatidylinositol 3,4,5-trisphosphate 3-phosphatase and dual-specificity protein phosphatase PTEN</fullName>
        <ecNumber evidence="6">3.1.3.16</ecNumber>
        <ecNumber evidence="5">3.1.3.48</ecNumber>
        <ecNumber evidence="4">3.1.3.67</ecNumber>
    </recommendedName>
    <alternativeName>
        <fullName evidence="18">Inositol polyphosphate 3-phosphatase</fullName>
    </alternativeName>
</protein>
<dbReference type="GO" id="GO:0004725">
    <property type="term" value="F:protein tyrosine phosphatase activity"/>
    <property type="evidence" value="ECO:0007669"/>
    <property type="project" value="UniProtKB-EC"/>
</dbReference>
<comment type="similarity">
    <text evidence="3">Belongs to the PTEN phosphatase protein family.</text>
</comment>
<dbReference type="Pfam" id="PF22784">
    <property type="entry name" value="PTP-SAK"/>
    <property type="match status" value="1"/>
</dbReference>
<keyword evidence="8" id="KW-0378">Hydrolase</keyword>
<evidence type="ECO:0000256" key="5">
    <source>
        <dbReference type="ARBA" id="ARBA00013064"/>
    </source>
</evidence>
<dbReference type="GO" id="GO:0005829">
    <property type="term" value="C:cytosol"/>
    <property type="evidence" value="ECO:0007669"/>
    <property type="project" value="TreeGrafter"/>
</dbReference>
<dbReference type="EC" id="3.1.3.48" evidence="5"/>
<dbReference type="InterPro" id="IPR014020">
    <property type="entry name" value="Tensin_C2-dom"/>
</dbReference>
<evidence type="ECO:0000256" key="9">
    <source>
        <dbReference type="ARBA" id="ARBA00022912"/>
    </source>
</evidence>
<dbReference type="InterPro" id="IPR057023">
    <property type="entry name" value="PTP-SAK"/>
</dbReference>
<evidence type="ECO:0000256" key="8">
    <source>
        <dbReference type="ARBA" id="ARBA00022801"/>
    </source>
</evidence>
<organism evidence="25 26">
    <name type="scientific">Halteria grandinella</name>
    <dbReference type="NCBI Taxonomy" id="5974"/>
    <lineage>
        <taxon>Eukaryota</taxon>
        <taxon>Sar</taxon>
        <taxon>Alveolata</taxon>
        <taxon>Ciliophora</taxon>
        <taxon>Intramacronucleata</taxon>
        <taxon>Spirotrichea</taxon>
        <taxon>Stichotrichia</taxon>
        <taxon>Sporadotrichida</taxon>
        <taxon>Halteriidae</taxon>
        <taxon>Halteria</taxon>
    </lineage>
</organism>
<evidence type="ECO:0000259" key="22">
    <source>
        <dbReference type="PROSITE" id="PS50056"/>
    </source>
</evidence>
<evidence type="ECO:0000256" key="14">
    <source>
        <dbReference type="ARBA" id="ARBA00034338"/>
    </source>
</evidence>
<evidence type="ECO:0000256" key="17">
    <source>
        <dbReference type="ARBA" id="ARBA00043762"/>
    </source>
</evidence>
<dbReference type="PROSITE" id="PS00383">
    <property type="entry name" value="TYR_PHOSPHATASE_1"/>
    <property type="match status" value="1"/>
</dbReference>
<dbReference type="SMART" id="SM00404">
    <property type="entry name" value="PTPc_motif"/>
    <property type="match status" value="1"/>
</dbReference>
<accession>A0A8J8T2W5</accession>
<dbReference type="Proteomes" id="UP000785679">
    <property type="component" value="Unassembled WGS sequence"/>
</dbReference>
<dbReference type="AlphaFoldDB" id="A0A8J8T2W5"/>
<comment type="catalytic activity">
    <reaction evidence="16">
        <text>a 1,2-diacyl-sn-glycero-3-phospho-(1D-myo-inositol-3,4,5-trisphosphate) + H2O = a 1,2-diacyl-sn-glycero-3-phospho-(1D-myo-inositol-4,5-bisphosphate) + phosphate</text>
        <dbReference type="Rhea" id="RHEA:25017"/>
        <dbReference type="ChEBI" id="CHEBI:15377"/>
        <dbReference type="ChEBI" id="CHEBI:43474"/>
        <dbReference type="ChEBI" id="CHEBI:57836"/>
        <dbReference type="ChEBI" id="CHEBI:58456"/>
        <dbReference type="EC" id="3.1.3.67"/>
    </reaction>
    <physiologicalReaction direction="left-to-right" evidence="16">
        <dbReference type="Rhea" id="RHEA:25018"/>
    </physiologicalReaction>
</comment>
<evidence type="ECO:0000313" key="25">
    <source>
        <dbReference type="EMBL" id="TNV79473.1"/>
    </source>
</evidence>
<dbReference type="PROSITE" id="PS51181">
    <property type="entry name" value="PPASE_TENSIN"/>
    <property type="match status" value="1"/>
</dbReference>
<dbReference type="GO" id="GO:0016314">
    <property type="term" value="F:phosphatidylinositol-3,4,5-trisphosphate 3-phosphatase activity"/>
    <property type="evidence" value="ECO:0007669"/>
    <property type="project" value="UniProtKB-EC"/>
</dbReference>
<dbReference type="FunFam" id="3.90.190.10:FF:000029">
    <property type="entry name" value="Phosphatidylinositol 3,4,5-trisphosphate 3-phosphatase and dual-specificity protein phosphatase PTEN"/>
    <property type="match status" value="1"/>
</dbReference>
<dbReference type="SUPFAM" id="SSF49562">
    <property type="entry name" value="C2 domain (Calcium/lipid-binding domain, CaLB)"/>
    <property type="match status" value="1"/>
</dbReference>
<name>A0A8J8T2W5_HALGN</name>
<evidence type="ECO:0000256" key="15">
    <source>
        <dbReference type="ARBA" id="ARBA00043734"/>
    </source>
</evidence>
<evidence type="ECO:0000256" key="18">
    <source>
        <dbReference type="ARBA" id="ARBA00044309"/>
    </source>
</evidence>
<comment type="catalytic activity">
    <reaction evidence="17">
        <text>1D-myo-inositol 1,3,4,5,6-pentakisphosphate + H2O = 1D-myo-inositol 1,4,5,6-tetrakisphosphate + phosphate</text>
        <dbReference type="Rhea" id="RHEA:77143"/>
        <dbReference type="ChEBI" id="CHEBI:15377"/>
        <dbReference type="ChEBI" id="CHEBI:43474"/>
        <dbReference type="ChEBI" id="CHEBI:57627"/>
        <dbReference type="ChEBI" id="CHEBI:57733"/>
    </reaction>
    <physiologicalReaction direction="left-to-right" evidence="17">
        <dbReference type="Rhea" id="RHEA:77144"/>
    </physiologicalReaction>
</comment>
<feature type="domain" description="Tyrosine specific protein phosphatases" evidence="22">
    <location>
        <begin position="110"/>
        <end position="181"/>
    </location>
</feature>
<dbReference type="GO" id="GO:0006629">
    <property type="term" value="P:lipid metabolic process"/>
    <property type="evidence" value="ECO:0007669"/>
    <property type="project" value="UniProtKB-KW"/>
</dbReference>
<comment type="catalytic activity">
    <reaction evidence="12">
        <text>1,2-dihexadecanoyl-sn-glycero-3-phospho-(1D-myo-inositol-3,4,5-trisphosphate) + H2O = 1,2-dihexadecanoyl-sn-glycero-3-phospho-(1D-myo-inositol-4,5-bisphosphate) + phosphate</text>
        <dbReference type="Rhea" id="RHEA:43560"/>
        <dbReference type="ChEBI" id="CHEBI:15377"/>
        <dbReference type="ChEBI" id="CHEBI:43474"/>
        <dbReference type="ChEBI" id="CHEBI:83420"/>
        <dbReference type="ChEBI" id="CHEBI:83423"/>
    </reaction>
    <physiologicalReaction direction="left-to-right" evidence="12">
        <dbReference type="Rhea" id="RHEA:43561"/>
    </physiologicalReaction>
</comment>
<gene>
    <name evidence="25" type="ORF">FGO68_gene14930</name>
</gene>
<evidence type="ECO:0000256" key="19">
    <source>
        <dbReference type="ARBA" id="ARBA00047986"/>
    </source>
</evidence>
<comment type="caution">
    <text evidence="25">The sequence shown here is derived from an EMBL/GenBank/DDBJ whole genome shotgun (WGS) entry which is preliminary data.</text>
</comment>
<evidence type="ECO:0000256" key="11">
    <source>
        <dbReference type="ARBA" id="ARBA00023273"/>
    </source>
</evidence>
<keyword evidence="11" id="KW-0966">Cell projection</keyword>
<dbReference type="PROSITE" id="PS50056">
    <property type="entry name" value="TYR_PHOSPHATASE_2"/>
    <property type="match status" value="1"/>
</dbReference>
<evidence type="ECO:0000256" key="1">
    <source>
        <dbReference type="ARBA" id="ARBA00004487"/>
    </source>
</evidence>
<dbReference type="InterPro" id="IPR016130">
    <property type="entry name" value="Tyr_Pase_AS"/>
</dbReference>
<reference evidence="25" key="1">
    <citation type="submission" date="2019-06" db="EMBL/GenBank/DDBJ databases">
        <authorList>
            <person name="Zheng W."/>
        </authorList>
    </citation>
    <scope>NUCLEOTIDE SEQUENCE</scope>
    <source>
        <strain evidence="25">QDHG01</strain>
    </source>
</reference>
<evidence type="ECO:0000313" key="26">
    <source>
        <dbReference type="Proteomes" id="UP000785679"/>
    </source>
</evidence>
<dbReference type="SMART" id="SM01326">
    <property type="entry name" value="PTEN_C2"/>
    <property type="match status" value="1"/>
</dbReference>
<evidence type="ECO:0000256" key="12">
    <source>
        <dbReference type="ARBA" id="ARBA00034256"/>
    </source>
</evidence>
<dbReference type="Gene3D" id="2.60.40.1110">
    <property type="match status" value="1"/>
</dbReference>
<dbReference type="OrthoDB" id="16692at2759"/>
<dbReference type="InterPro" id="IPR000387">
    <property type="entry name" value="Tyr_Pase_dom"/>
</dbReference>
<comment type="catalytic activity">
    <reaction evidence="15">
        <text>1D-myo-inositol 1,3,4,5-tetrakisphosphate + H2O = 1D-myo-inositol 1,4,5-trisphosphate + phosphate</text>
        <dbReference type="Rhea" id="RHEA:77155"/>
        <dbReference type="ChEBI" id="CHEBI:15377"/>
        <dbReference type="ChEBI" id="CHEBI:43474"/>
        <dbReference type="ChEBI" id="CHEBI:57895"/>
        <dbReference type="ChEBI" id="CHEBI:203600"/>
    </reaction>
    <physiologicalReaction direction="left-to-right" evidence="15">
        <dbReference type="Rhea" id="RHEA:77156"/>
    </physiologicalReaction>
</comment>
<sequence length="396" mass="46934">MGISYNKRGYNIVKRLVSRNKRRYVQDGFDLDLSYITPRIIAMGFPSEKLEAVYRNSMKDVQEFFRRKHAGFYKVYNLCTERSYSDSQFERCTQVYTFDDHQPPKFEMIHKFCEDVDNWMKQDDRNVAAIHCKAGKGRTGVMICCFLVYCRLFKSAKEALVYYGKIRTSNGKGVTIPSQIRYVYYYDEFLKLQRKCYPEKLLKEMPRKVVKIYKIRIISIPNIQNGGFEPLYRVKYPHGEHTIYDSKWEETKAEGSGKVRFLQDELSYYDFRIKSTALLVYGDVKVEFFHVNQIPPHKREKAFHFWFNTSFIDQSGVLSMDKPMIEKASKDKKCSKFDQNFRIEIYTSQIQNYKMEVKEFEKGIGVEVPVEAFSEEQLHLLEIAEKLPKLQRKLSL</sequence>
<dbReference type="GO" id="GO:0042995">
    <property type="term" value="C:cell projection"/>
    <property type="evidence" value="ECO:0007669"/>
    <property type="project" value="UniProtKB-ARBA"/>
</dbReference>
<evidence type="ECO:0000256" key="16">
    <source>
        <dbReference type="ARBA" id="ARBA00043760"/>
    </source>
</evidence>
<evidence type="ECO:0000256" key="7">
    <source>
        <dbReference type="ARBA" id="ARBA00022490"/>
    </source>
</evidence>
<dbReference type="SUPFAM" id="SSF52799">
    <property type="entry name" value="(Phosphotyrosine protein) phosphatases II"/>
    <property type="match status" value="1"/>
</dbReference>
<keyword evidence="7" id="KW-0963">Cytoplasm</keyword>
<evidence type="ECO:0000256" key="6">
    <source>
        <dbReference type="ARBA" id="ARBA00013081"/>
    </source>
</evidence>
<dbReference type="InterPro" id="IPR029021">
    <property type="entry name" value="Prot-tyrosine_phosphatase-like"/>
</dbReference>
<evidence type="ECO:0000256" key="4">
    <source>
        <dbReference type="ARBA" id="ARBA00013015"/>
    </source>
</evidence>
<comment type="subcellular location">
    <subcellularLocation>
        <location evidence="1">Cell projection</location>
        <location evidence="1">Neuron projection</location>
    </subcellularLocation>
    <subcellularLocation>
        <location evidence="2">Cytoplasm</location>
    </subcellularLocation>
</comment>
<dbReference type="GO" id="GO:0004722">
    <property type="term" value="F:protein serine/threonine phosphatase activity"/>
    <property type="evidence" value="ECO:0007669"/>
    <property type="project" value="UniProtKB-EC"/>
</dbReference>
<dbReference type="EMBL" id="RRYP01008870">
    <property type="protein sequence ID" value="TNV79473.1"/>
    <property type="molecule type" value="Genomic_DNA"/>
</dbReference>
<dbReference type="GO" id="GO:0050793">
    <property type="term" value="P:regulation of developmental process"/>
    <property type="evidence" value="ECO:0007669"/>
    <property type="project" value="UniProtKB-ARBA"/>
</dbReference>
<dbReference type="SMART" id="SM01301">
    <property type="entry name" value="PTPlike_phytase"/>
    <property type="match status" value="1"/>
</dbReference>
<dbReference type="PROSITE" id="PS51182">
    <property type="entry name" value="C2_TENSIN"/>
    <property type="match status" value="1"/>
</dbReference>
<dbReference type="InterPro" id="IPR051281">
    <property type="entry name" value="Dual-spec_lipid-protein_phosph"/>
</dbReference>
<dbReference type="InterPro" id="IPR045101">
    <property type="entry name" value="PTP_PTEN"/>
</dbReference>
<keyword evidence="10" id="KW-0443">Lipid metabolism</keyword>
<evidence type="ECO:0000256" key="21">
    <source>
        <dbReference type="ARBA" id="ARBA00051341"/>
    </source>
</evidence>
<evidence type="ECO:0000256" key="20">
    <source>
        <dbReference type="ARBA" id="ARBA00048832"/>
    </source>
</evidence>
<dbReference type="EC" id="3.1.3.16" evidence="6"/>
<comment type="catalytic activity">
    <reaction evidence="13">
        <text>1,2-dioctanoyl-sn-glycero-3-phospho-(1D-myo-inositol-3,4,5-trisphosphate) + H2O = 1,2-dioctanoyl-sn-glycero-3-phospho-(1D-myo-inositol-4,5-bisphosphate) + phosphate</text>
        <dbReference type="Rhea" id="RHEA:43552"/>
        <dbReference type="ChEBI" id="CHEBI:15377"/>
        <dbReference type="ChEBI" id="CHEBI:43474"/>
        <dbReference type="ChEBI" id="CHEBI:83416"/>
        <dbReference type="ChEBI" id="CHEBI:83419"/>
    </reaction>
    <physiologicalReaction direction="left-to-right" evidence="13">
        <dbReference type="Rhea" id="RHEA:43553"/>
    </physiologicalReaction>
</comment>
<dbReference type="InterPro" id="IPR029023">
    <property type="entry name" value="Tensin_phosphatase"/>
</dbReference>
<evidence type="ECO:0000256" key="10">
    <source>
        <dbReference type="ARBA" id="ARBA00023098"/>
    </source>
</evidence>
<dbReference type="PANTHER" id="PTHR12305">
    <property type="entry name" value="PHOSPHATASE WITH HOMOLOGY TO TENSIN"/>
    <property type="match status" value="1"/>
</dbReference>
<comment type="catalytic activity">
    <reaction evidence="20">
        <text>O-phospho-L-threonyl-[protein] + H2O = L-threonyl-[protein] + phosphate</text>
        <dbReference type="Rhea" id="RHEA:47004"/>
        <dbReference type="Rhea" id="RHEA-COMP:11060"/>
        <dbReference type="Rhea" id="RHEA-COMP:11605"/>
        <dbReference type="ChEBI" id="CHEBI:15377"/>
        <dbReference type="ChEBI" id="CHEBI:30013"/>
        <dbReference type="ChEBI" id="CHEBI:43474"/>
        <dbReference type="ChEBI" id="CHEBI:61977"/>
        <dbReference type="EC" id="3.1.3.16"/>
    </reaction>
    <physiologicalReaction direction="left-to-right" evidence="20">
        <dbReference type="Rhea" id="RHEA:47005"/>
    </physiologicalReaction>
</comment>
<keyword evidence="26" id="KW-1185">Reference proteome</keyword>
<dbReference type="PANTHER" id="PTHR12305:SF81">
    <property type="entry name" value="PHOSPHATIDYLINOSITOL 3,4,5-TRISPHOSPHATE 3-PHOSPHATASE AND DUAL-SPECIFICITY PROTEIN PHOSPHATASE PTEN"/>
    <property type="match status" value="1"/>
</dbReference>
<evidence type="ECO:0000259" key="24">
    <source>
        <dbReference type="PROSITE" id="PS51182"/>
    </source>
</evidence>